<dbReference type="PANTHER" id="PTHR43163:SF6">
    <property type="entry name" value="DIPEPTIDE TRANSPORT SYSTEM PERMEASE PROTEIN DPPB-RELATED"/>
    <property type="match status" value="1"/>
</dbReference>
<evidence type="ECO:0000256" key="7">
    <source>
        <dbReference type="RuleBase" id="RU363032"/>
    </source>
</evidence>
<dbReference type="Proteomes" id="UP001315967">
    <property type="component" value="Chromosome"/>
</dbReference>
<keyword evidence="5 7" id="KW-1133">Transmembrane helix</keyword>
<evidence type="ECO:0000313" key="10">
    <source>
        <dbReference type="Proteomes" id="UP001315967"/>
    </source>
</evidence>
<feature type="transmembrane region" description="Helical" evidence="7">
    <location>
        <begin position="134"/>
        <end position="159"/>
    </location>
</feature>
<dbReference type="Pfam" id="PF19300">
    <property type="entry name" value="BPD_transp_1_N"/>
    <property type="match status" value="1"/>
</dbReference>
<name>A0ABY5P4V5_9LACT</name>
<comment type="similarity">
    <text evidence="7">Belongs to the binding-protein-dependent transport system permease family.</text>
</comment>
<evidence type="ECO:0000256" key="1">
    <source>
        <dbReference type="ARBA" id="ARBA00004651"/>
    </source>
</evidence>
<dbReference type="InterPro" id="IPR045621">
    <property type="entry name" value="BPD_transp_1_N"/>
</dbReference>
<feature type="domain" description="ABC transmembrane type-1" evidence="8">
    <location>
        <begin position="95"/>
        <end position="322"/>
    </location>
</feature>
<keyword evidence="3" id="KW-1003">Cell membrane</keyword>
<evidence type="ECO:0000256" key="2">
    <source>
        <dbReference type="ARBA" id="ARBA00022448"/>
    </source>
</evidence>
<dbReference type="SUPFAM" id="SSF161098">
    <property type="entry name" value="MetI-like"/>
    <property type="match status" value="1"/>
</dbReference>
<dbReference type="InterPro" id="IPR000515">
    <property type="entry name" value="MetI-like"/>
</dbReference>
<keyword evidence="4 7" id="KW-0812">Transmembrane</keyword>
<feature type="transmembrane region" description="Helical" evidence="7">
    <location>
        <begin position="299"/>
        <end position="325"/>
    </location>
</feature>
<evidence type="ECO:0000256" key="3">
    <source>
        <dbReference type="ARBA" id="ARBA00022475"/>
    </source>
</evidence>
<reference evidence="9 10" key="1">
    <citation type="submission" date="2022-08" db="EMBL/GenBank/DDBJ databases">
        <title>Aerococcaceae sp. nov isolated from spoiled eye mask.</title>
        <authorList>
            <person name="Zhou G."/>
            <person name="Xie X.-B."/>
            <person name="Shi Q.-S."/>
            <person name="Wang Y.-S."/>
            <person name="Wen X."/>
            <person name="Peng H."/>
            <person name="Yang X.-J."/>
            <person name="Tao H.-B."/>
            <person name="Huang X.-M."/>
        </authorList>
    </citation>
    <scope>NUCLEOTIDE SEQUENCE [LARGE SCALE GENOMIC DNA]</scope>
    <source>
        <strain evidence="10">DM20194951</strain>
    </source>
</reference>
<evidence type="ECO:0000259" key="8">
    <source>
        <dbReference type="PROSITE" id="PS50928"/>
    </source>
</evidence>
<evidence type="ECO:0000313" key="9">
    <source>
        <dbReference type="EMBL" id="UUX33515.1"/>
    </source>
</evidence>
<proteinExistence type="inferred from homology"/>
<dbReference type="InterPro" id="IPR035906">
    <property type="entry name" value="MetI-like_sf"/>
</dbReference>
<keyword evidence="6 7" id="KW-0472">Membrane</keyword>
<dbReference type="Pfam" id="PF00528">
    <property type="entry name" value="BPD_transp_1"/>
    <property type="match status" value="1"/>
</dbReference>
<organism evidence="9 10">
    <name type="scientific">Fundicoccus culcitae</name>
    <dbReference type="NCBI Taxonomy" id="2969821"/>
    <lineage>
        <taxon>Bacteria</taxon>
        <taxon>Bacillati</taxon>
        <taxon>Bacillota</taxon>
        <taxon>Bacilli</taxon>
        <taxon>Lactobacillales</taxon>
        <taxon>Aerococcaceae</taxon>
        <taxon>Fundicoccus</taxon>
    </lineage>
</organism>
<protein>
    <submittedName>
        <fullName evidence="9">ABC transporter permease</fullName>
    </submittedName>
</protein>
<evidence type="ECO:0000256" key="4">
    <source>
        <dbReference type="ARBA" id="ARBA00022692"/>
    </source>
</evidence>
<dbReference type="PANTHER" id="PTHR43163">
    <property type="entry name" value="DIPEPTIDE TRANSPORT SYSTEM PERMEASE PROTEIN DPPB-RELATED"/>
    <property type="match status" value="1"/>
</dbReference>
<feature type="transmembrane region" description="Helical" evidence="7">
    <location>
        <begin position="101"/>
        <end position="122"/>
    </location>
</feature>
<evidence type="ECO:0000256" key="6">
    <source>
        <dbReference type="ARBA" id="ARBA00023136"/>
    </source>
</evidence>
<dbReference type="Gene3D" id="1.10.3720.10">
    <property type="entry name" value="MetI-like"/>
    <property type="match status" value="1"/>
</dbReference>
<feature type="transmembrane region" description="Helical" evidence="7">
    <location>
        <begin position="9"/>
        <end position="30"/>
    </location>
</feature>
<keyword evidence="2 7" id="KW-0813">Transport</keyword>
<evidence type="ECO:0000256" key="5">
    <source>
        <dbReference type="ARBA" id="ARBA00022989"/>
    </source>
</evidence>
<dbReference type="RefSeq" id="WP_313793017.1">
    <property type="nucleotide sequence ID" value="NZ_CP102453.1"/>
</dbReference>
<sequence length="332" mass="36976">MSKFIIKRFLGLLVTILGLSILMFILSRLMPGDAIRYALGPNATEAQVLQMEEQLGLNLSYPQQYWNYLTGFLTGDMGMSLRTNRNVALDIIDTFPATFELAIIATILSVVIGIPLGILSATHYNQLPDFLIRIFSMTGIAIPEFFLAIVLQIIFGYMLGWLPIIGRGPGPETTVTGLFLLDSLITLDWEALWISFKHIILPSITLAIAPMAQIMRMTRNNMLSRKNKDYILAARAYGLPKDIVENRYLLKNSITSLLTIIGMQFGSLIGNAFLVETVFSWPGMAQYSINGLVANDYNSIISVTLIVGIMFALVNLIVDIMYGYFDPRIKVG</sequence>
<dbReference type="PROSITE" id="PS50928">
    <property type="entry name" value="ABC_TM1"/>
    <property type="match status" value="1"/>
</dbReference>
<keyword evidence="10" id="KW-1185">Reference proteome</keyword>
<accession>A0ABY5P4V5</accession>
<comment type="subcellular location">
    <subcellularLocation>
        <location evidence="1 7">Cell membrane</location>
        <topology evidence="1 7">Multi-pass membrane protein</topology>
    </subcellularLocation>
</comment>
<feature type="transmembrane region" description="Helical" evidence="7">
    <location>
        <begin position="257"/>
        <end position="279"/>
    </location>
</feature>
<gene>
    <name evidence="9" type="ORF">NRE15_11500</name>
</gene>
<feature type="transmembrane region" description="Helical" evidence="7">
    <location>
        <begin position="191"/>
        <end position="212"/>
    </location>
</feature>
<dbReference type="CDD" id="cd06261">
    <property type="entry name" value="TM_PBP2"/>
    <property type="match status" value="1"/>
</dbReference>
<dbReference type="EMBL" id="CP102453">
    <property type="protein sequence ID" value="UUX33515.1"/>
    <property type="molecule type" value="Genomic_DNA"/>
</dbReference>